<evidence type="ECO:0000256" key="2">
    <source>
        <dbReference type="ARBA" id="ARBA00022419"/>
    </source>
</evidence>
<dbReference type="eggNOG" id="COG2352">
    <property type="taxonomic scope" value="Bacteria"/>
</dbReference>
<evidence type="ECO:0000256" key="1">
    <source>
        <dbReference type="ARBA" id="ARBA00003670"/>
    </source>
</evidence>
<dbReference type="STRING" id="1480694.DC28_06930"/>
<dbReference type="PANTHER" id="PTHR30523:SF6">
    <property type="entry name" value="PHOSPHOENOLPYRUVATE CARBOXYLASE"/>
    <property type="match status" value="1"/>
</dbReference>
<dbReference type="GO" id="GO:0008964">
    <property type="term" value="F:phosphoenolpyruvate carboxylase activity"/>
    <property type="evidence" value="ECO:0007669"/>
    <property type="project" value="InterPro"/>
</dbReference>
<comment type="function">
    <text evidence="1">Forms oxaloacetate, a four-carbon dicarboxylic acid source for the tricarboxylic acid cycle.</text>
</comment>
<keyword evidence="4" id="KW-1185">Reference proteome</keyword>
<dbReference type="Proteomes" id="UP000029692">
    <property type="component" value="Unassembled WGS sequence"/>
</dbReference>
<dbReference type="OrthoDB" id="9768133at2"/>
<organism evidence="3 4">
    <name type="scientific">Spirochaeta lutea</name>
    <dbReference type="NCBI Taxonomy" id="1480694"/>
    <lineage>
        <taxon>Bacteria</taxon>
        <taxon>Pseudomonadati</taxon>
        <taxon>Spirochaetota</taxon>
        <taxon>Spirochaetia</taxon>
        <taxon>Spirochaetales</taxon>
        <taxon>Spirochaetaceae</taxon>
        <taxon>Spirochaeta</taxon>
    </lineage>
</organism>
<evidence type="ECO:0000313" key="3">
    <source>
        <dbReference type="EMBL" id="KGE72402.1"/>
    </source>
</evidence>
<dbReference type="AlphaFoldDB" id="A0A098R110"/>
<dbReference type="RefSeq" id="WP_037547149.1">
    <property type="nucleotide sequence ID" value="NZ_JNUP01000052.1"/>
</dbReference>
<proteinExistence type="predicted"/>
<dbReference type="InterPro" id="IPR015813">
    <property type="entry name" value="Pyrv/PenolPyrv_kinase-like_dom"/>
</dbReference>
<protein>
    <recommendedName>
        <fullName evidence="2">Phosphoenolpyruvate carboxylase</fullName>
    </recommendedName>
</protein>
<dbReference type="GO" id="GO:0005829">
    <property type="term" value="C:cytosol"/>
    <property type="evidence" value="ECO:0007669"/>
    <property type="project" value="TreeGrafter"/>
</dbReference>
<dbReference type="SUPFAM" id="SSF51621">
    <property type="entry name" value="Phosphoenolpyruvate/pyruvate domain"/>
    <property type="match status" value="1"/>
</dbReference>
<dbReference type="PANTHER" id="PTHR30523">
    <property type="entry name" value="PHOSPHOENOLPYRUVATE CARBOXYLASE"/>
    <property type="match status" value="1"/>
</dbReference>
<accession>A0A098R110</accession>
<name>A0A098R110_9SPIO</name>
<dbReference type="InterPro" id="IPR021135">
    <property type="entry name" value="PEP_COase"/>
</dbReference>
<dbReference type="Pfam" id="PF00311">
    <property type="entry name" value="PEPcase"/>
    <property type="match status" value="1"/>
</dbReference>
<gene>
    <name evidence="3" type="ORF">DC28_06930</name>
</gene>
<reference evidence="3 4" key="1">
    <citation type="submission" date="2014-05" db="EMBL/GenBank/DDBJ databases">
        <title>De novo Genome Sequence of Spirocheata sp.</title>
        <authorList>
            <person name="Shivani Y."/>
            <person name="Subhash Y."/>
            <person name="Tushar L."/>
            <person name="Sasikala C."/>
            <person name="Ramana C.V."/>
        </authorList>
    </citation>
    <scope>NUCLEOTIDE SEQUENCE [LARGE SCALE GENOMIC DNA]</scope>
    <source>
        <strain evidence="3 4">JC230</strain>
    </source>
</reference>
<comment type="caution">
    <text evidence="3">The sequence shown here is derived from an EMBL/GenBank/DDBJ whole genome shotgun (WGS) entry which is preliminary data.</text>
</comment>
<dbReference type="GO" id="GO:0015977">
    <property type="term" value="P:carbon fixation"/>
    <property type="evidence" value="ECO:0007669"/>
    <property type="project" value="InterPro"/>
</dbReference>
<sequence length="906" mass="103477">MNSINSFQEHVDMKFQLYNGLFLNLPFEDVRTSGLLLPVFTQYAKQELEKGAAPKEIVLQFFRERLGIEDEQVIVDDLFRFMRLVERQVVLFDALEDAAFSQIHDIQGPGCVKDVLNRIEREERIEDYEAFINDYRVRIVLTAHPTQFYTDEVLTILTDLAKSLESNDIRSINELLLQMGQTRFKNREKPTPLEEAEGLMWILEHVMYQVVPDIHQRLVTRVCRDTEAAIRLPGRIELGFWPGGDRDGNPYVTSDLTKEVGELLRSSIIQLYLHDVRSLRRRLTFPGVIELMDSIEERLEHTLYPFSRVPKKASDGTFCVELEDRGYRSSQELVEDLLTIRKLVNQEHRGLFVDRVERLICTVQSFGFHFATLDIRQDSRVHGDFMETAMKIIGKNGITGHEDYLSLGETERFTLLENTIQDMRSLPREQRLSLGREITSELADHDNQILKDILGSVEALEEIQSRNGEIGCHRYIISNTQSAANVLEVMVIALLGGLDTQNLPLDIVPLFETIDDLHAAQSVMEQLYTAPVYTSHLINRRENQTIMLGFSDGTKDGGYVAANWEIYQAKERLTLVSKNKGYRVQFFDGRGGPPARGGGNTHKFYRSLGPEIDSRAIQLTIQGQTISSLYGTPESATYNLEQIVSAGIENNLFPGDYSTMSTSERGDLQELSIAAREAYLELRNHPSFVPYLEQMTPLQYYGKTNIGSRPAKRKSNRSLRLEDLRAIPFVGAWSQMKQNVPGFYGFGRALNVLSTPERTQAFQRLYQGNLFFRTLVENSMQSLSKSYFALTRYHREDPQFGEFWNLLNDEAERTMKKLLAISGQTSLLETDPSIRQSIALRENLILPSQVIQQYALTRLRELEKNQGMAGHSNHPVKETTIPNQETFEKLVIKSMAASINASRNAV</sequence>
<dbReference type="PRINTS" id="PR00150">
    <property type="entry name" value="PEPCARBXLASE"/>
</dbReference>
<dbReference type="GO" id="GO:0006099">
    <property type="term" value="P:tricarboxylic acid cycle"/>
    <property type="evidence" value="ECO:0007669"/>
    <property type="project" value="InterPro"/>
</dbReference>
<dbReference type="EMBL" id="JNUP01000052">
    <property type="protein sequence ID" value="KGE72402.1"/>
    <property type="molecule type" value="Genomic_DNA"/>
</dbReference>
<evidence type="ECO:0000313" key="4">
    <source>
        <dbReference type="Proteomes" id="UP000029692"/>
    </source>
</evidence>